<dbReference type="RefSeq" id="WP_125017131.1">
    <property type="nucleotide sequence ID" value="NZ_RQVQ01000004.1"/>
</dbReference>
<dbReference type="Proteomes" id="UP000275719">
    <property type="component" value="Unassembled WGS sequence"/>
</dbReference>
<sequence>MKLITYLFLLFPVLMFAQNITYSGIVRDKSSGKPIEHVSISVYDSNIATLTNSEGRFRITVPASAKKINFNHLSFDRLDYVFTNQTEDITIYLVDSSFDLEEMIMYNRPIKDIIKEVIDNSKAKFSKDVKLNTYYREMMNVDDKVYSYADGMLNYYFKNKSASEVVVDQSRALVFNDDFKNYEDAPIKFYLLDLQTIITSAFKFDRIWKIVKNKNYDLYITGKKASDGRELKIMYFEPSDGNLEDYYKGTMIFDEEKKLVLEINIELSPNHIKNLKEEGRLIYKVHFTDIKFKQIFNDTDNRYFLAYDSRRIRGDVKISNHRFSVGGIHELITVNSTITNEKPEPKKVYFEKTLDVLGKNYKNRFWENQNVILLNQKEEEMLKKINN</sequence>
<dbReference type="Pfam" id="PF13715">
    <property type="entry name" value="CarbopepD_reg_2"/>
    <property type="match status" value="1"/>
</dbReference>
<evidence type="ECO:0000313" key="1">
    <source>
        <dbReference type="EMBL" id="RRJ92703.1"/>
    </source>
</evidence>
<keyword evidence="2" id="KW-1185">Reference proteome</keyword>
<dbReference type="OrthoDB" id="766873at2"/>
<reference evidence="1 2" key="1">
    <citation type="submission" date="2018-11" db="EMBL/GenBank/DDBJ databases">
        <title>Flavobacterium sp. nov., YIM 102701-2 draft genome.</title>
        <authorList>
            <person name="Li G."/>
            <person name="Jiang Y."/>
        </authorList>
    </citation>
    <scope>NUCLEOTIDE SEQUENCE [LARGE SCALE GENOMIC DNA]</scope>
    <source>
        <strain evidence="1 2">YIM 102701-2</strain>
    </source>
</reference>
<gene>
    <name evidence="1" type="ORF">EG240_02650</name>
</gene>
<evidence type="ECO:0008006" key="3">
    <source>
        <dbReference type="Google" id="ProtNLM"/>
    </source>
</evidence>
<dbReference type="InterPro" id="IPR008969">
    <property type="entry name" value="CarboxyPept-like_regulatory"/>
</dbReference>
<protein>
    <recommendedName>
        <fullName evidence="3">Carboxypeptidase-like regulatory domain-containing protein</fullName>
    </recommendedName>
</protein>
<dbReference type="AlphaFoldDB" id="A0A3P3WIY1"/>
<dbReference type="Gene3D" id="2.60.40.1120">
    <property type="entry name" value="Carboxypeptidase-like, regulatory domain"/>
    <property type="match status" value="1"/>
</dbReference>
<dbReference type="EMBL" id="RQVQ01000004">
    <property type="protein sequence ID" value="RRJ92703.1"/>
    <property type="molecule type" value="Genomic_DNA"/>
</dbReference>
<proteinExistence type="predicted"/>
<organism evidence="1 2">
    <name type="scientific">Paenimyroides tangerinum</name>
    <dbReference type="NCBI Taxonomy" id="2488728"/>
    <lineage>
        <taxon>Bacteria</taxon>
        <taxon>Pseudomonadati</taxon>
        <taxon>Bacteroidota</taxon>
        <taxon>Flavobacteriia</taxon>
        <taxon>Flavobacteriales</taxon>
        <taxon>Flavobacteriaceae</taxon>
        <taxon>Paenimyroides</taxon>
    </lineage>
</organism>
<name>A0A3P3WIY1_9FLAO</name>
<accession>A0A3P3WIY1</accession>
<evidence type="ECO:0000313" key="2">
    <source>
        <dbReference type="Proteomes" id="UP000275719"/>
    </source>
</evidence>
<dbReference type="SUPFAM" id="SSF49464">
    <property type="entry name" value="Carboxypeptidase regulatory domain-like"/>
    <property type="match status" value="1"/>
</dbReference>
<comment type="caution">
    <text evidence="1">The sequence shown here is derived from an EMBL/GenBank/DDBJ whole genome shotgun (WGS) entry which is preliminary data.</text>
</comment>